<organism evidence="1 2">
    <name type="scientific">Dreissena polymorpha</name>
    <name type="common">Zebra mussel</name>
    <name type="synonym">Mytilus polymorpha</name>
    <dbReference type="NCBI Taxonomy" id="45954"/>
    <lineage>
        <taxon>Eukaryota</taxon>
        <taxon>Metazoa</taxon>
        <taxon>Spiralia</taxon>
        <taxon>Lophotrochozoa</taxon>
        <taxon>Mollusca</taxon>
        <taxon>Bivalvia</taxon>
        <taxon>Autobranchia</taxon>
        <taxon>Heteroconchia</taxon>
        <taxon>Euheterodonta</taxon>
        <taxon>Imparidentia</taxon>
        <taxon>Neoheterodontei</taxon>
        <taxon>Myida</taxon>
        <taxon>Dreissenoidea</taxon>
        <taxon>Dreissenidae</taxon>
        <taxon>Dreissena</taxon>
    </lineage>
</organism>
<evidence type="ECO:0000313" key="1">
    <source>
        <dbReference type="EMBL" id="KAH3864186.1"/>
    </source>
</evidence>
<protein>
    <submittedName>
        <fullName evidence="1">Uncharacterized protein</fullName>
    </submittedName>
</protein>
<gene>
    <name evidence="1" type="ORF">DPMN_027202</name>
</gene>
<dbReference type="Proteomes" id="UP000828390">
    <property type="component" value="Unassembled WGS sequence"/>
</dbReference>
<dbReference type="AlphaFoldDB" id="A0A9D4LUB3"/>
<dbReference type="EMBL" id="JAIWYP010000002">
    <property type="protein sequence ID" value="KAH3864186.1"/>
    <property type="molecule type" value="Genomic_DNA"/>
</dbReference>
<proteinExistence type="predicted"/>
<evidence type="ECO:0000313" key="2">
    <source>
        <dbReference type="Proteomes" id="UP000828390"/>
    </source>
</evidence>
<reference evidence="1" key="2">
    <citation type="submission" date="2020-11" db="EMBL/GenBank/DDBJ databases">
        <authorList>
            <person name="McCartney M.A."/>
            <person name="Auch B."/>
            <person name="Kono T."/>
            <person name="Mallez S."/>
            <person name="Becker A."/>
            <person name="Gohl D.M."/>
            <person name="Silverstein K.A.T."/>
            <person name="Koren S."/>
            <person name="Bechman K.B."/>
            <person name="Herman A."/>
            <person name="Abrahante J.E."/>
            <person name="Garbe J."/>
        </authorList>
    </citation>
    <scope>NUCLEOTIDE SEQUENCE</scope>
    <source>
        <strain evidence="1">Duluth1</strain>
        <tissue evidence="1">Whole animal</tissue>
    </source>
</reference>
<comment type="caution">
    <text evidence="1">The sequence shown here is derived from an EMBL/GenBank/DDBJ whole genome shotgun (WGS) entry which is preliminary data.</text>
</comment>
<reference evidence="1" key="1">
    <citation type="journal article" date="2019" name="bioRxiv">
        <title>The Genome of the Zebra Mussel, Dreissena polymorpha: A Resource for Invasive Species Research.</title>
        <authorList>
            <person name="McCartney M.A."/>
            <person name="Auch B."/>
            <person name="Kono T."/>
            <person name="Mallez S."/>
            <person name="Zhang Y."/>
            <person name="Obille A."/>
            <person name="Becker A."/>
            <person name="Abrahante J.E."/>
            <person name="Garbe J."/>
            <person name="Badalamenti J.P."/>
            <person name="Herman A."/>
            <person name="Mangelson H."/>
            <person name="Liachko I."/>
            <person name="Sullivan S."/>
            <person name="Sone E.D."/>
            <person name="Koren S."/>
            <person name="Silverstein K.A.T."/>
            <person name="Beckman K.B."/>
            <person name="Gohl D.M."/>
        </authorList>
    </citation>
    <scope>NUCLEOTIDE SEQUENCE</scope>
    <source>
        <strain evidence="1">Duluth1</strain>
        <tissue evidence="1">Whole animal</tissue>
    </source>
</reference>
<name>A0A9D4LUB3_DREPO</name>
<sequence length="375" mass="42493">MMDAGHRVTTIAHLENFVLSLQQYVNGDIGRIDANHHYIVSNLQQYVNGDIGRIDTNHHYIVSNLQQYVNGDIGRIDANRHYIVSNLQQYVNGDIGRIDANHHYIVSNPSCSIQQYVNGDKGRIDANYHYIVSNLQQYVNGDIGRIDANHHQQYVNGDIGRIDANHHNIVSNPSCSLQQYVNGDIGRIDANHHYIVSNPSCSLQQYVNGNIGRIDANHHQQYANGDIGEWCTIRVTEVVQENQCGLGGMELRWSLFTTESLTVVSRLRDALAGLKLSWPHIHGAYTTRLFNICVGSKISTKARRRYGSMLRMRKNVEELDYCATLGDTLTLETITAVRKHFRMPTIFEGFNEQRTPMSRVCTVRQELCGQVPTRS</sequence>
<accession>A0A9D4LUB3</accession>
<keyword evidence="2" id="KW-1185">Reference proteome</keyword>